<evidence type="ECO:0000256" key="2">
    <source>
        <dbReference type="ARBA" id="ARBA00022801"/>
    </source>
</evidence>
<dbReference type="CDD" id="cd06165">
    <property type="entry name" value="Sortase_A"/>
    <property type="match status" value="1"/>
</dbReference>
<reference evidence="6 7" key="1">
    <citation type="journal article" date="2015" name="Genome Announc.">
        <title>Expanding the biotechnology potential of lactobacilli through comparative genomics of 213 strains and associated genera.</title>
        <authorList>
            <person name="Sun Z."/>
            <person name="Harris H.M."/>
            <person name="McCann A."/>
            <person name="Guo C."/>
            <person name="Argimon S."/>
            <person name="Zhang W."/>
            <person name="Yang X."/>
            <person name="Jeffery I.B."/>
            <person name="Cooney J.C."/>
            <person name="Kagawa T.F."/>
            <person name="Liu W."/>
            <person name="Song Y."/>
            <person name="Salvetti E."/>
            <person name="Wrobel A."/>
            <person name="Rasinkangas P."/>
            <person name="Parkhill J."/>
            <person name="Rea M.C."/>
            <person name="O'Sullivan O."/>
            <person name="Ritari J."/>
            <person name="Douillard F.P."/>
            <person name="Paul Ross R."/>
            <person name="Yang R."/>
            <person name="Briner A.E."/>
            <person name="Felis G.E."/>
            <person name="de Vos W.M."/>
            <person name="Barrangou R."/>
            <person name="Klaenhammer T.R."/>
            <person name="Caufield P.W."/>
            <person name="Cui Y."/>
            <person name="Zhang H."/>
            <person name="O'Toole P.W."/>
        </authorList>
    </citation>
    <scope>NUCLEOTIDE SEQUENCE [LARGE SCALE GENOMIC DNA]</scope>
    <source>
        <strain evidence="6 7">DSM 20505</strain>
    </source>
</reference>
<accession>A0A0R1ZRG0</accession>
<evidence type="ECO:0000256" key="1">
    <source>
        <dbReference type="ARBA" id="ARBA00022670"/>
    </source>
</evidence>
<dbReference type="RefSeq" id="WP_056976260.1">
    <property type="nucleotide sequence ID" value="NZ_AYYO01000055.1"/>
</dbReference>
<evidence type="ECO:0000313" key="7">
    <source>
        <dbReference type="Proteomes" id="UP000051679"/>
    </source>
</evidence>
<protein>
    <submittedName>
        <fullName evidence="6">Sortase A</fullName>
    </submittedName>
</protein>
<feature type="active site" description="Acyl-thioester intermediate" evidence="4">
    <location>
        <position position="203"/>
    </location>
</feature>
<comment type="caution">
    <text evidence="6">The sequence shown here is derived from an EMBL/GenBank/DDBJ whole genome shotgun (WGS) entry which is preliminary data.</text>
</comment>
<dbReference type="OrthoDB" id="1648028at2"/>
<dbReference type="Gene3D" id="2.40.260.10">
    <property type="entry name" value="Sortase"/>
    <property type="match status" value="1"/>
</dbReference>
<keyword evidence="2" id="KW-0378">Hydrolase</keyword>
<dbReference type="InterPro" id="IPR042007">
    <property type="entry name" value="Sortase_A"/>
</dbReference>
<feature type="active site" description="Proton donor/acceptor" evidence="4">
    <location>
        <position position="141"/>
    </location>
</feature>
<dbReference type="InterPro" id="IPR023365">
    <property type="entry name" value="Sortase_dom-sf"/>
</dbReference>
<feature type="transmembrane region" description="Helical" evidence="5">
    <location>
        <begin position="12"/>
        <end position="31"/>
    </location>
</feature>
<dbReference type="InterPro" id="IPR005754">
    <property type="entry name" value="Sortase"/>
</dbReference>
<evidence type="ECO:0000256" key="5">
    <source>
        <dbReference type="SAM" id="Phobius"/>
    </source>
</evidence>
<gene>
    <name evidence="6" type="ORF">FC18_GL000365</name>
</gene>
<keyword evidence="1" id="KW-0645">Protease</keyword>
<organism evidence="6 7">
    <name type="scientific">Lacticaseibacillus sharpeae JCM 1186 = DSM 20505</name>
    <dbReference type="NCBI Taxonomy" id="1291052"/>
    <lineage>
        <taxon>Bacteria</taxon>
        <taxon>Bacillati</taxon>
        <taxon>Bacillota</taxon>
        <taxon>Bacilli</taxon>
        <taxon>Lactobacillales</taxon>
        <taxon>Lactobacillaceae</taxon>
        <taxon>Lacticaseibacillus</taxon>
    </lineage>
</organism>
<dbReference type="Pfam" id="PF04203">
    <property type="entry name" value="Sortase"/>
    <property type="match status" value="1"/>
</dbReference>
<keyword evidence="5" id="KW-1133">Transmembrane helix</keyword>
<evidence type="ECO:0000256" key="4">
    <source>
        <dbReference type="PIRSR" id="PIRSR605754-1"/>
    </source>
</evidence>
<keyword evidence="5" id="KW-0472">Membrane</keyword>
<dbReference type="Proteomes" id="UP000051679">
    <property type="component" value="Unassembled WGS sequence"/>
</dbReference>
<dbReference type="GO" id="GO:0006508">
    <property type="term" value="P:proteolysis"/>
    <property type="evidence" value="ECO:0007669"/>
    <property type="project" value="UniProtKB-KW"/>
</dbReference>
<dbReference type="EMBL" id="AYYO01000055">
    <property type="protein sequence ID" value="KRM54555.1"/>
    <property type="molecule type" value="Genomic_DNA"/>
</dbReference>
<keyword evidence="7" id="KW-1185">Reference proteome</keyword>
<keyword evidence="3" id="KW-0788">Thiol protease</keyword>
<sequence>MRRERKKKNGKVWLWRVLLVLLLIVSIGLIFNEQIKLFVVDHISQNSLNTAQQLTADDVAKNKKSTKANYTFKTVESLDLSVVSKAALNRNLKPIGLMAVPSVNIHLPILNGIANTNLAVGAGTMKADQEMGKRNYALAGHHIPKTKVLFTPLENVKVGAKVYLTDMKQIYTYTISLDKVVDKSQVQYINDIPGKNIVTLITCASQQEGQPERRVIQADLTKTAKANTKQLTKIFGAKITKKVKN</sequence>
<evidence type="ECO:0000313" key="6">
    <source>
        <dbReference type="EMBL" id="KRM54555.1"/>
    </source>
</evidence>
<dbReference type="GO" id="GO:0008234">
    <property type="term" value="F:cysteine-type peptidase activity"/>
    <property type="evidence" value="ECO:0007669"/>
    <property type="project" value="UniProtKB-KW"/>
</dbReference>
<dbReference type="STRING" id="1291052.FC18_GL000365"/>
<evidence type="ECO:0000256" key="3">
    <source>
        <dbReference type="ARBA" id="ARBA00022807"/>
    </source>
</evidence>
<dbReference type="SUPFAM" id="SSF63817">
    <property type="entry name" value="Sortase"/>
    <property type="match status" value="1"/>
</dbReference>
<keyword evidence="5" id="KW-0812">Transmembrane</keyword>
<proteinExistence type="predicted"/>
<name>A0A0R1ZRG0_9LACO</name>
<dbReference type="NCBIfam" id="TIGR01076">
    <property type="entry name" value="sortase_fam"/>
    <property type="match status" value="1"/>
</dbReference>
<dbReference type="PATRIC" id="fig|1291052.5.peg.376"/>
<dbReference type="AlphaFoldDB" id="A0A0R1ZRG0"/>